<dbReference type="AlphaFoldDB" id="A0A136J6J8"/>
<evidence type="ECO:0000313" key="1">
    <source>
        <dbReference type="EMBL" id="KXJ92646.1"/>
    </source>
</evidence>
<gene>
    <name evidence="1" type="ORF">Micbo1qcDRAFT_222402</name>
</gene>
<dbReference type="InterPro" id="IPR036673">
    <property type="entry name" value="Cyanovirin-N_sf"/>
</dbReference>
<accession>A0A136J6J8</accession>
<protein>
    <recommendedName>
        <fullName evidence="3">Cyanovirin-N domain-containing protein</fullName>
    </recommendedName>
</protein>
<proteinExistence type="predicted"/>
<name>A0A136J6J8_9PEZI</name>
<dbReference type="OrthoDB" id="4777155at2759"/>
<dbReference type="EMBL" id="KQ964248">
    <property type="protein sequence ID" value="KXJ92646.1"/>
    <property type="molecule type" value="Genomic_DNA"/>
</dbReference>
<keyword evidence="2" id="KW-1185">Reference proteome</keyword>
<dbReference type="InParanoid" id="A0A136J6J8"/>
<evidence type="ECO:0008006" key="3">
    <source>
        <dbReference type="Google" id="ProtNLM"/>
    </source>
</evidence>
<dbReference type="SUPFAM" id="SSF51322">
    <property type="entry name" value="Cyanovirin-N"/>
    <property type="match status" value="1"/>
</dbReference>
<dbReference type="Proteomes" id="UP000070501">
    <property type="component" value="Unassembled WGS sequence"/>
</dbReference>
<evidence type="ECO:0000313" key="2">
    <source>
        <dbReference type="Proteomes" id="UP000070501"/>
    </source>
</evidence>
<reference evidence="2" key="1">
    <citation type="submission" date="2016-02" db="EMBL/GenBank/DDBJ databases">
        <title>Draft genome sequence of Microdochium bolleyi, a fungal endophyte of beachgrass.</title>
        <authorList>
            <consortium name="DOE Joint Genome Institute"/>
            <person name="David A.S."/>
            <person name="May G."/>
            <person name="Haridas S."/>
            <person name="Lim J."/>
            <person name="Wang M."/>
            <person name="Labutti K."/>
            <person name="Lipzen A."/>
            <person name="Barry K."/>
            <person name="Grigoriev I.V."/>
        </authorList>
    </citation>
    <scope>NUCLEOTIDE SEQUENCE [LARGE SCALE GENOMIC DNA]</scope>
    <source>
        <strain evidence="2">J235TASD1</strain>
    </source>
</reference>
<organism evidence="1 2">
    <name type="scientific">Microdochium bolleyi</name>
    <dbReference type="NCBI Taxonomy" id="196109"/>
    <lineage>
        <taxon>Eukaryota</taxon>
        <taxon>Fungi</taxon>
        <taxon>Dikarya</taxon>
        <taxon>Ascomycota</taxon>
        <taxon>Pezizomycotina</taxon>
        <taxon>Sordariomycetes</taxon>
        <taxon>Xylariomycetidae</taxon>
        <taxon>Xylariales</taxon>
        <taxon>Microdochiaceae</taxon>
        <taxon>Microdochium</taxon>
    </lineage>
</organism>
<sequence length="230" mass="25296">MSESRTTLICASTHNKHKSHPPQIANMLSILTTFLFLLSAFVGSGSAIPASLDTTAVASTTTLDARSDSGSGDYYPGYNNTCVSWHIEPSPDNTELNLVAKCKGGDPAVDAGMVCSQIDLNRCYYHSEGWLLPLDNSAASTGDEEPRQWYPTPCHQFQLMPARGPHDDVPWDPIGHDMLFLCNVPHLAPMPEGYTGMYVNLASERRYSLFILLLTIFDLTLHKSPFPHPL</sequence>